<feature type="chain" id="PRO_5043762440" evidence="3">
    <location>
        <begin position="20"/>
        <end position="100"/>
    </location>
</feature>
<sequence length="100" mass="10966">MGVLLKLFLVTVVVPCVFGQAQEECFGAGSIAGAAIGAFIAAFILIGAAYYFRKLYWKSRKGKMSVITLLLSIFCSKRSRHVRSEDEATDPRSINSNVEM</sequence>
<keyword evidence="2" id="KW-1133">Transmembrane helix</keyword>
<feature type="signal peptide" evidence="3">
    <location>
        <begin position="1"/>
        <end position="19"/>
    </location>
</feature>
<evidence type="ECO:0000256" key="3">
    <source>
        <dbReference type="SAM" id="SignalP"/>
    </source>
</evidence>
<dbReference type="AlphaFoldDB" id="A0AAU9UJ05"/>
<evidence type="ECO:0000313" key="5">
    <source>
        <dbReference type="Proteomes" id="UP001153954"/>
    </source>
</evidence>
<reference evidence="4" key="1">
    <citation type="submission" date="2022-03" db="EMBL/GenBank/DDBJ databases">
        <authorList>
            <person name="Tunstrom K."/>
        </authorList>
    </citation>
    <scope>NUCLEOTIDE SEQUENCE</scope>
</reference>
<keyword evidence="3" id="KW-0732">Signal</keyword>
<evidence type="ECO:0000256" key="2">
    <source>
        <dbReference type="SAM" id="Phobius"/>
    </source>
</evidence>
<feature type="region of interest" description="Disordered" evidence="1">
    <location>
        <begin position="80"/>
        <end position="100"/>
    </location>
</feature>
<name>A0AAU9UJ05_EUPED</name>
<keyword evidence="2" id="KW-0472">Membrane</keyword>
<proteinExistence type="predicted"/>
<feature type="transmembrane region" description="Helical" evidence="2">
    <location>
        <begin position="29"/>
        <end position="52"/>
    </location>
</feature>
<evidence type="ECO:0000313" key="4">
    <source>
        <dbReference type="EMBL" id="CAH2098759.1"/>
    </source>
</evidence>
<keyword evidence="2" id="KW-0812">Transmembrane</keyword>
<dbReference type="EMBL" id="CAKOGL010000020">
    <property type="protein sequence ID" value="CAH2098759.1"/>
    <property type="molecule type" value="Genomic_DNA"/>
</dbReference>
<gene>
    <name evidence="4" type="ORF">EEDITHA_LOCUS13843</name>
</gene>
<organism evidence="4 5">
    <name type="scientific">Euphydryas editha</name>
    <name type="common">Edith's checkerspot</name>
    <dbReference type="NCBI Taxonomy" id="104508"/>
    <lineage>
        <taxon>Eukaryota</taxon>
        <taxon>Metazoa</taxon>
        <taxon>Ecdysozoa</taxon>
        <taxon>Arthropoda</taxon>
        <taxon>Hexapoda</taxon>
        <taxon>Insecta</taxon>
        <taxon>Pterygota</taxon>
        <taxon>Neoptera</taxon>
        <taxon>Endopterygota</taxon>
        <taxon>Lepidoptera</taxon>
        <taxon>Glossata</taxon>
        <taxon>Ditrysia</taxon>
        <taxon>Papilionoidea</taxon>
        <taxon>Nymphalidae</taxon>
        <taxon>Nymphalinae</taxon>
        <taxon>Euphydryas</taxon>
    </lineage>
</organism>
<evidence type="ECO:0000256" key="1">
    <source>
        <dbReference type="SAM" id="MobiDB-lite"/>
    </source>
</evidence>
<protein>
    <submittedName>
        <fullName evidence="4">Uncharacterized protein</fullName>
    </submittedName>
</protein>
<accession>A0AAU9UJ05</accession>
<dbReference type="Proteomes" id="UP001153954">
    <property type="component" value="Unassembled WGS sequence"/>
</dbReference>
<keyword evidence="5" id="KW-1185">Reference proteome</keyword>
<comment type="caution">
    <text evidence="4">The sequence shown here is derived from an EMBL/GenBank/DDBJ whole genome shotgun (WGS) entry which is preliminary data.</text>
</comment>